<dbReference type="SUPFAM" id="SSF55781">
    <property type="entry name" value="GAF domain-like"/>
    <property type="match status" value="2"/>
</dbReference>
<dbReference type="SMART" id="SM00388">
    <property type="entry name" value="HisKA"/>
    <property type="match status" value="1"/>
</dbReference>
<dbReference type="PANTHER" id="PTHR43065">
    <property type="entry name" value="SENSOR HISTIDINE KINASE"/>
    <property type="match status" value="1"/>
</dbReference>
<feature type="domain" description="PAC" evidence="16">
    <location>
        <begin position="455"/>
        <end position="507"/>
    </location>
</feature>
<dbReference type="Pfam" id="PF02518">
    <property type="entry name" value="HATPase_c"/>
    <property type="match status" value="1"/>
</dbReference>
<dbReference type="Gene3D" id="3.30.565.10">
    <property type="entry name" value="Histidine kinase-like ATPase, C-terminal domain"/>
    <property type="match status" value="1"/>
</dbReference>
<dbReference type="InterPro" id="IPR035965">
    <property type="entry name" value="PAS-like_dom_sf"/>
</dbReference>
<sequence>MRQNVDVILQRTRNRISDFMLLVMAIGGFPALVASVMREASQQFWLVELIQIAVFLAVVTGLALRRGLEVKTKARVIITAMTALSLLYIVMFSPASGMALMIVSTVTVAVFYPLGITLRYAVFCFATIAVIGGIRVYGLDDFLFPDAGTVPHTLPVWVATLFGYAWMSSAMVVGVIWMRQALLQLSVDQLRSQNELVSGNKFLEQIRVSAGEVASYFSSLDRIENVSFRPTLERFAELLNCERASLWLQNEDGDVECVGLYDANDAKATHDGLVLKRKDLPRYFAALETGQAIDAENAMEDPRTSEFTEHYLRPLNIRAMLDVSLMSVSGRMGVLCFETTGRTRAWRPDEIVFAHMAGGLLAAAAGIKSVMEVDEELNFSRRRFEAVANYTYDWESWISSEGKLVWVNPAIERVLGYSVAECMEVADYPLPFVAPEDRDRVRHYLEEGLTGLSGNDREFTGLHKNGRRVGIALSWQPIADSDGTNMGIRVSCRDVTDRIRQRRDLELAKSDLEANQRRLRAHFDNGKIGVFYWKPDRTIIEVNETACQMFGYTAGELVGRRLEMLVPHDERHRLGSLVDQIMQTKNSVNNRFTNIGRDGSKLICEWYESPIFDANGVLDCIASFALDVTERERYQETLESIYRGVRHQIGAGFFDNLTKVLCETLDMAYCHIAEISGGRVKSVAFYAPDNKVSGLDFELAGSGAERVISEGVFVCEDHFAEAMPGVPPVTQIEVSGYVGAALYDNSGQPIGVIVTISDKPLRDPELARSIVEVFASRASAELQRMLSERKREKLEQQLRHSQRMETIGVLAGGIAHDFNNILQPISGYAELLYTDLPEDSPLRDDVMEIRHGADRARDLVRQILSFSRNSETERSPIDVASMIKGTVRFARGSLPSSVSLTTSISAESGSVLGNATQLDQCLMNLITNAYHAVGEAGEIRVEAGPFELTDDSAEMHPLLTPGSYIRISVIDNGTGMDAETAKKIFDPFFTTKEPGKGTGLGLSTVHGIIAGHKGEVTVYSRLGQGTRFSILLPEFERLEEECKRVARGEMTRGVGHLAVVDDEEKNLKLCSRMLERIGYSVKTFNSAADAIAAINAPDASFDGLLTDQTMPEMTGVKLVETLRKGGHDIPVVVMTGYASDEVIASYKALDVHAILAKPVDVVELHDALEGACNRTKANNDSSIPARAMPDVAHDS</sequence>
<feature type="transmembrane region" description="Helical" evidence="12">
    <location>
        <begin position="43"/>
        <end position="64"/>
    </location>
</feature>
<dbReference type="Gene3D" id="1.10.287.130">
    <property type="match status" value="1"/>
</dbReference>
<keyword evidence="4" id="KW-0808">Transferase</keyword>
<comment type="catalytic activity">
    <reaction evidence="1">
        <text>ATP + protein L-histidine = ADP + protein N-phospho-L-histidine.</text>
        <dbReference type="EC" id="2.7.13.3"/>
    </reaction>
</comment>
<dbReference type="EC" id="2.7.13.3" evidence="2"/>
<dbReference type="SUPFAM" id="SSF55785">
    <property type="entry name" value="PYP-like sensor domain (PAS domain)"/>
    <property type="match status" value="2"/>
</dbReference>
<dbReference type="InterPro" id="IPR003018">
    <property type="entry name" value="GAF"/>
</dbReference>
<keyword evidence="3 9" id="KW-0597">Phosphoprotein</keyword>
<dbReference type="PROSITE" id="PS50112">
    <property type="entry name" value="PAS"/>
    <property type="match status" value="2"/>
</dbReference>
<feature type="domain" description="PAC" evidence="16">
    <location>
        <begin position="586"/>
        <end position="640"/>
    </location>
</feature>
<dbReference type="RefSeq" id="WP_114101333.1">
    <property type="nucleotide sequence ID" value="NZ_JARSBO010000006.1"/>
</dbReference>
<feature type="domain" description="PAS" evidence="15">
    <location>
        <begin position="515"/>
        <end position="585"/>
    </location>
</feature>
<feature type="transmembrane region" description="Helical" evidence="12">
    <location>
        <begin position="19"/>
        <end position="37"/>
    </location>
</feature>
<evidence type="ECO:0000313" key="18">
    <source>
        <dbReference type="Proteomes" id="UP001529180"/>
    </source>
</evidence>
<dbReference type="InterPro" id="IPR003661">
    <property type="entry name" value="HisK_dim/P_dom"/>
</dbReference>
<dbReference type="InterPro" id="IPR036097">
    <property type="entry name" value="HisK_dim/P_sf"/>
</dbReference>
<dbReference type="SUPFAM" id="SSF47384">
    <property type="entry name" value="Homodimeric domain of signal transducing histidine kinase"/>
    <property type="match status" value="1"/>
</dbReference>
<keyword evidence="6" id="KW-0418">Kinase</keyword>
<dbReference type="PROSITE" id="PS50109">
    <property type="entry name" value="HIS_KIN"/>
    <property type="match status" value="1"/>
</dbReference>
<feature type="transmembrane region" description="Helical" evidence="12">
    <location>
        <begin position="351"/>
        <end position="371"/>
    </location>
</feature>
<dbReference type="CDD" id="cd00082">
    <property type="entry name" value="HisKA"/>
    <property type="match status" value="1"/>
</dbReference>
<dbReference type="PROSITE" id="PS50113">
    <property type="entry name" value="PAC"/>
    <property type="match status" value="2"/>
</dbReference>
<keyword evidence="12" id="KW-0812">Transmembrane</keyword>
<dbReference type="PRINTS" id="PR00344">
    <property type="entry name" value="BCTRLSENSOR"/>
</dbReference>
<organism evidence="17 18">
    <name type="scientific">Thalassospira aquimaris</name>
    <dbReference type="NCBI Taxonomy" id="3037796"/>
    <lineage>
        <taxon>Bacteria</taxon>
        <taxon>Pseudomonadati</taxon>
        <taxon>Pseudomonadota</taxon>
        <taxon>Alphaproteobacteria</taxon>
        <taxon>Rhodospirillales</taxon>
        <taxon>Thalassospiraceae</taxon>
        <taxon>Thalassospira</taxon>
    </lineage>
</organism>
<comment type="caution">
    <text evidence="17">The sequence shown here is derived from an EMBL/GenBank/DDBJ whole genome shotgun (WGS) entry which is preliminary data.</text>
</comment>
<evidence type="ECO:0000256" key="5">
    <source>
        <dbReference type="ARBA" id="ARBA00022741"/>
    </source>
</evidence>
<name>A0ABT6GCN1_9PROT</name>
<evidence type="ECO:0000256" key="7">
    <source>
        <dbReference type="ARBA" id="ARBA00022840"/>
    </source>
</evidence>
<dbReference type="SUPFAM" id="SSF55874">
    <property type="entry name" value="ATPase domain of HSP90 chaperone/DNA topoisomerase II/histidine kinase"/>
    <property type="match status" value="1"/>
</dbReference>
<evidence type="ECO:0000259" key="16">
    <source>
        <dbReference type="PROSITE" id="PS50113"/>
    </source>
</evidence>
<dbReference type="SMART" id="SM00448">
    <property type="entry name" value="REC"/>
    <property type="match status" value="1"/>
</dbReference>
<reference evidence="17 18" key="1">
    <citation type="submission" date="2023-03" db="EMBL/GenBank/DDBJ databases">
        <title>Strain FZY0004 represents a novel species in the genus Thalassospira isolated from seawater.</title>
        <authorList>
            <person name="Fu Z.-Y."/>
        </authorList>
    </citation>
    <scope>NUCLEOTIDE SEQUENCE [LARGE SCALE GENOMIC DNA]</scope>
    <source>
        <strain evidence="17 18">FZY0004</strain>
    </source>
</reference>
<dbReference type="Gene3D" id="3.30.450.40">
    <property type="match status" value="1"/>
</dbReference>
<feature type="transmembrane region" description="Helical" evidence="12">
    <location>
        <begin position="120"/>
        <end position="137"/>
    </location>
</feature>
<evidence type="ECO:0000256" key="9">
    <source>
        <dbReference type="PROSITE-ProRule" id="PRU00169"/>
    </source>
</evidence>
<evidence type="ECO:0000256" key="11">
    <source>
        <dbReference type="SAM" id="MobiDB-lite"/>
    </source>
</evidence>
<dbReference type="InterPro" id="IPR001610">
    <property type="entry name" value="PAC"/>
</dbReference>
<evidence type="ECO:0000256" key="6">
    <source>
        <dbReference type="ARBA" id="ARBA00022777"/>
    </source>
</evidence>
<protein>
    <recommendedName>
        <fullName evidence="2">histidine kinase</fullName>
        <ecNumber evidence="2">2.7.13.3</ecNumber>
    </recommendedName>
</protein>
<dbReference type="InterPro" id="IPR000014">
    <property type="entry name" value="PAS"/>
</dbReference>
<dbReference type="PANTHER" id="PTHR43065:SF46">
    <property type="entry name" value="C4-DICARBOXYLATE TRANSPORT SENSOR PROTEIN DCTB"/>
    <property type="match status" value="1"/>
</dbReference>
<evidence type="ECO:0000259" key="13">
    <source>
        <dbReference type="PROSITE" id="PS50109"/>
    </source>
</evidence>
<dbReference type="InterPro" id="IPR003594">
    <property type="entry name" value="HATPase_dom"/>
</dbReference>
<dbReference type="NCBIfam" id="TIGR00229">
    <property type="entry name" value="sensory_box"/>
    <property type="match status" value="2"/>
</dbReference>
<evidence type="ECO:0000256" key="3">
    <source>
        <dbReference type="ARBA" id="ARBA00022553"/>
    </source>
</evidence>
<feature type="modified residue" description="4-aspartylphosphate" evidence="9">
    <location>
        <position position="1107"/>
    </location>
</feature>
<gene>
    <name evidence="17" type="ORF">P7680_12605</name>
</gene>
<evidence type="ECO:0000259" key="15">
    <source>
        <dbReference type="PROSITE" id="PS50112"/>
    </source>
</evidence>
<feature type="domain" description="Response regulatory" evidence="14">
    <location>
        <begin position="1056"/>
        <end position="1172"/>
    </location>
</feature>
<dbReference type="InterPro" id="IPR036890">
    <property type="entry name" value="HATPase_C_sf"/>
</dbReference>
<feature type="domain" description="Histidine kinase" evidence="13">
    <location>
        <begin position="813"/>
        <end position="1036"/>
    </location>
</feature>
<feature type="transmembrane region" description="Helical" evidence="12">
    <location>
        <begin position="76"/>
        <end position="92"/>
    </location>
</feature>
<dbReference type="InterPro" id="IPR029016">
    <property type="entry name" value="GAF-like_dom_sf"/>
</dbReference>
<feature type="transmembrane region" description="Helical" evidence="12">
    <location>
        <begin position="157"/>
        <end position="177"/>
    </location>
</feature>
<dbReference type="Pfam" id="PF00072">
    <property type="entry name" value="Response_reg"/>
    <property type="match status" value="1"/>
</dbReference>
<dbReference type="InterPro" id="IPR005467">
    <property type="entry name" value="His_kinase_dom"/>
</dbReference>
<dbReference type="InterPro" id="IPR011006">
    <property type="entry name" value="CheY-like_superfamily"/>
</dbReference>
<keyword evidence="12" id="KW-1133">Transmembrane helix</keyword>
<dbReference type="InterPro" id="IPR013656">
    <property type="entry name" value="PAS_4"/>
</dbReference>
<evidence type="ECO:0000256" key="10">
    <source>
        <dbReference type="SAM" id="Coils"/>
    </source>
</evidence>
<dbReference type="InterPro" id="IPR000700">
    <property type="entry name" value="PAS-assoc_C"/>
</dbReference>
<dbReference type="Pfam" id="PF08448">
    <property type="entry name" value="PAS_4"/>
    <property type="match status" value="1"/>
</dbReference>
<proteinExistence type="predicted"/>
<dbReference type="SMART" id="SM00086">
    <property type="entry name" value="PAC"/>
    <property type="match status" value="2"/>
</dbReference>
<dbReference type="EMBL" id="JARSBO010000006">
    <property type="protein sequence ID" value="MDG4719842.1"/>
    <property type="molecule type" value="Genomic_DNA"/>
</dbReference>
<dbReference type="CDD" id="cd00130">
    <property type="entry name" value="PAS"/>
    <property type="match status" value="2"/>
</dbReference>
<evidence type="ECO:0000256" key="4">
    <source>
        <dbReference type="ARBA" id="ARBA00022679"/>
    </source>
</evidence>
<dbReference type="SMART" id="SM00387">
    <property type="entry name" value="HATPase_c"/>
    <property type="match status" value="1"/>
</dbReference>
<feature type="transmembrane region" description="Helical" evidence="12">
    <location>
        <begin position="98"/>
        <end position="115"/>
    </location>
</feature>
<keyword evidence="8" id="KW-0902">Two-component regulatory system</keyword>
<evidence type="ECO:0000256" key="2">
    <source>
        <dbReference type="ARBA" id="ARBA00012438"/>
    </source>
</evidence>
<dbReference type="PROSITE" id="PS50110">
    <property type="entry name" value="RESPONSE_REGULATORY"/>
    <property type="match status" value="1"/>
</dbReference>
<keyword evidence="5" id="KW-0547">Nucleotide-binding</keyword>
<dbReference type="InterPro" id="IPR004358">
    <property type="entry name" value="Sig_transdc_His_kin-like_C"/>
</dbReference>
<dbReference type="InterPro" id="IPR001789">
    <property type="entry name" value="Sig_transdc_resp-reg_receiver"/>
</dbReference>
<keyword evidence="12" id="KW-0472">Membrane</keyword>
<dbReference type="Pfam" id="PF13426">
    <property type="entry name" value="PAS_9"/>
    <property type="match status" value="1"/>
</dbReference>
<keyword evidence="18" id="KW-1185">Reference proteome</keyword>
<dbReference type="Pfam" id="PF00512">
    <property type="entry name" value="HisKA"/>
    <property type="match status" value="1"/>
</dbReference>
<feature type="domain" description="PAS" evidence="15">
    <location>
        <begin position="398"/>
        <end position="452"/>
    </location>
</feature>
<evidence type="ECO:0000313" key="17">
    <source>
        <dbReference type="EMBL" id="MDG4719842.1"/>
    </source>
</evidence>
<evidence type="ECO:0000256" key="8">
    <source>
        <dbReference type="ARBA" id="ARBA00023012"/>
    </source>
</evidence>
<dbReference type="Gene3D" id="3.40.50.2300">
    <property type="match status" value="1"/>
</dbReference>
<dbReference type="Proteomes" id="UP001529180">
    <property type="component" value="Unassembled WGS sequence"/>
</dbReference>
<dbReference type="Gene3D" id="3.30.450.20">
    <property type="entry name" value="PAS domain"/>
    <property type="match status" value="2"/>
</dbReference>
<keyword evidence="10" id="KW-0175">Coiled coil</keyword>
<dbReference type="Pfam" id="PF01590">
    <property type="entry name" value="GAF"/>
    <property type="match status" value="1"/>
</dbReference>
<accession>A0ABT6GCN1</accession>
<feature type="region of interest" description="Disordered" evidence="11">
    <location>
        <begin position="1175"/>
        <end position="1195"/>
    </location>
</feature>
<dbReference type="SUPFAM" id="SSF52172">
    <property type="entry name" value="CheY-like"/>
    <property type="match status" value="1"/>
</dbReference>
<evidence type="ECO:0000256" key="1">
    <source>
        <dbReference type="ARBA" id="ARBA00000085"/>
    </source>
</evidence>
<dbReference type="SMART" id="SM00091">
    <property type="entry name" value="PAS"/>
    <property type="match status" value="2"/>
</dbReference>
<evidence type="ECO:0000256" key="12">
    <source>
        <dbReference type="SAM" id="Phobius"/>
    </source>
</evidence>
<keyword evidence="7" id="KW-0067">ATP-binding</keyword>
<feature type="coiled-coil region" evidence="10">
    <location>
        <begin position="775"/>
        <end position="804"/>
    </location>
</feature>
<evidence type="ECO:0000259" key="14">
    <source>
        <dbReference type="PROSITE" id="PS50110"/>
    </source>
</evidence>